<evidence type="ECO:0000256" key="15">
    <source>
        <dbReference type="SAM" id="SignalP"/>
    </source>
</evidence>
<dbReference type="GeneID" id="8233108"/>
<dbReference type="InterPro" id="IPR001879">
    <property type="entry name" value="GPCR_2_extracellular_dom"/>
</dbReference>
<dbReference type="eggNOG" id="KOG0619">
    <property type="taxonomic scope" value="Eukaryota"/>
</dbReference>
<dbReference type="OrthoDB" id="10031018at2759"/>
<evidence type="ECO:0000256" key="11">
    <source>
        <dbReference type="ARBA" id="ARBA00023170"/>
    </source>
</evidence>
<comment type="subcellular location">
    <subcellularLocation>
        <location evidence="1">Membrane</location>
        <topology evidence="1">Multi-pass membrane protein</topology>
    </subcellularLocation>
</comment>
<dbReference type="SUPFAM" id="SSF48726">
    <property type="entry name" value="Immunoglobulin"/>
    <property type="match status" value="1"/>
</dbReference>
<dbReference type="GO" id="GO:0007166">
    <property type="term" value="P:cell surface receptor signaling pathway"/>
    <property type="evidence" value="ECO:0007669"/>
    <property type="project" value="InterPro"/>
</dbReference>
<evidence type="ECO:0000256" key="13">
    <source>
        <dbReference type="SAM" id="MobiDB-lite"/>
    </source>
</evidence>
<evidence type="ECO:0000259" key="18">
    <source>
        <dbReference type="PROSITE" id="PS50835"/>
    </source>
</evidence>
<evidence type="ECO:0000256" key="12">
    <source>
        <dbReference type="ARBA" id="ARBA00023224"/>
    </source>
</evidence>
<name>E0VYD0_PEDHC</name>
<evidence type="ECO:0000256" key="7">
    <source>
        <dbReference type="ARBA" id="ARBA00022989"/>
    </source>
</evidence>
<protein>
    <submittedName>
        <fullName evidence="19">Class B secretin-like G-protein coupled receptor GPRoca2, putative</fullName>
    </submittedName>
</protein>
<dbReference type="PROSITE" id="PS50835">
    <property type="entry name" value="IG_LIKE"/>
    <property type="match status" value="1"/>
</dbReference>
<dbReference type="InterPro" id="IPR032675">
    <property type="entry name" value="LRR_dom_sf"/>
</dbReference>
<dbReference type="SUPFAM" id="SSF111418">
    <property type="entry name" value="Hormone receptor domain"/>
    <property type="match status" value="1"/>
</dbReference>
<dbReference type="FunCoup" id="E0VYD0">
    <property type="interactions" value="453"/>
</dbReference>
<dbReference type="SMART" id="SM00369">
    <property type="entry name" value="LRR_TYP"/>
    <property type="match status" value="3"/>
</dbReference>
<dbReference type="Pfam" id="PF26588">
    <property type="entry name" value="GAIN_ADGRA3"/>
    <property type="match status" value="1"/>
</dbReference>
<dbReference type="STRING" id="121224.E0VYD0"/>
<evidence type="ECO:0000256" key="14">
    <source>
        <dbReference type="SAM" id="Phobius"/>
    </source>
</evidence>
<accession>E0VYD0</accession>
<feature type="transmembrane region" description="Helical" evidence="14">
    <location>
        <begin position="875"/>
        <end position="896"/>
    </location>
</feature>
<dbReference type="Gene3D" id="2.60.40.10">
    <property type="entry name" value="Immunoglobulins"/>
    <property type="match status" value="1"/>
</dbReference>
<evidence type="ECO:0000313" key="19">
    <source>
        <dbReference type="EMBL" id="EEB18386.1"/>
    </source>
</evidence>
<dbReference type="SMART" id="SM00365">
    <property type="entry name" value="LRR_SD22"/>
    <property type="match status" value="3"/>
</dbReference>
<feature type="signal peptide" evidence="15">
    <location>
        <begin position="1"/>
        <end position="23"/>
    </location>
</feature>
<feature type="transmembrane region" description="Helical" evidence="14">
    <location>
        <begin position="631"/>
        <end position="653"/>
    </location>
</feature>
<reference evidence="20" key="3">
    <citation type="submission" date="2021-02" db="UniProtKB">
        <authorList>
            <consortium name="EnsemblMetazoa"/>
        </authorList>
    </citation>
    <scope>IDENTIFICATION</scope>
    <source>
        <strain evidence="20">USDA</strain>
    </source>
</reference>
<keyword evidence="4 14" id="KW-0812">Transmembrane</keyword>
<feature type="region of interest" description="Disordered" evidence="13">
    <location>
        <begin position="1050"/>
        <end position="1078"/>
    </location>
</feature>
<dbReference type="CTD" id="8233108"/>
<dbReference type="InterPro" id="IPR003599">
    <property type="entry name" value="Ig_sub"/>
</dbReference>
<dbReference type="InterPro" id="IPR000832">
    <property type="entry name" value="GPCR_2_secretin-like"/>
</dbReference>
<evidence type="ECO:0000259" key="17">
    <source>
        <dbReference type="PROSITE" id="PS50261"/>
    </source>
</evidence>
<keyword evidence="5 15" id="KW-0732">Signal</keyword>
<keyword evidence="3" id="KW-0433">Leucine-rich repeat</keyword>
<dbReference type="PANTHER" id="PTHR45930">
    <property type="entry name" value="G-PROTEIN COUPLED RECEPTOR 124-LIKE PROTEIN"/>
    <property type="match status" value="1"/>
</dbReference>
<feature type="chain" id="PRO_5011412751" evidence="15">
    <location>
        <begin position="24"/>
        <end position="1389"/>
    </location>
</feature>
<dbReference type="RefSeq" id="XP_002431124.1">
    <property type="nucleotide sequence ID" value="XM_002431079.1"/>
</dbReference>
<dbReference type="InterPro" id="IPR036179">
    <property type="entry name" value="Ig-like_dom_sf"/>
</dbReference>
<feature type="transmembrane region" description="Helical" evidence="14">
    <location>
        <begin position="714"/>
        <end position="736"/>
    </location>
</feature>
<evidence type="ECO:0000259" key="16">
    <source>
        <dbReference type="PROSITE" id="PS50227"/>
    </source>
</evidence>
<dbReference type="EMBL" id="AAZO01006244">
    <property type="status" value="NOT_ANNOTATED_CDS"/>
    <property type="molecule type" value="Genomic_DNA"/>
</dbReference>
<dbReference type="InterPro" id="IPR001611">
    <property type="entry name" value="Leu-rich_rpt"/>
</dbReference>
<dbReference type="Proteomes" id="UP000009046">
    <property type="component" value="Unassembled WGS sequence"/>
</dbReference>
<organism>
    <name type="scientific">Pediculus humanus subsp. corporis</name>
    <name type="common">Body louse</name>
    <dbReference type="NCBI Taxonomy" id="121224"/>
    <lineage>
        <taxon>Eukaryota</taxon>
        <taxon>Metazoa</taxon>
        <taxon>Ecdysozoa</taxon>
        <taxon>Arthropoda</taxon>
        <taxon>Hexapoda</taxon>
        <taxon>Insecta</taxon>
        <taxon>Pterygota</taxon>
        <taxon>Neoptera</taxon>
        <taxon>Paraneoptera</taxon>
        <taxon>Psocodea</taxon>
        <taxon>Troctomorpha</taxon>
        <taxon>Phthiraptera</taxon>
        <taxon>Anoplura</taxon>
        <taxon>Pediculidae</taxon>
        <taxon>Pediculus</taxon>
    </lineage>
</organism>
<dbReference type="InterPro" id="IPR003591">
    <property type="entry name" value="Leu-rich_rpt_typical-subtyp"/>
</dbReference>
<keyword evidence="8" id="KW-0297">G-protein coupled receptor</keyword>
<dbReference type="PROSITE" id="PS50261">
    <property type="entry name" value="G_PROTEIN_RECEP_F2_4"/>
    <property type="match status" value="1"/>
</dbReference>
<comment type="similarity">
    <text evidence="2">Belongs to the G-protein coupled receptor 2 family. Adhesion G-protein coupled receptor (ADGR) subfamily.</text>
</comment>
<reference evidence="19" key="2">
    <citation type="submission" date="2007-04" db="EMBL/GenBank/DDBJ databases">
        <title>The genome of the human body louse.</title>
        <authorList>
            <consortium name="The Human Body Louse Genome Consortium"/>
            <person name="Kirkness E."/>
            <person name="Walenz B."/>
            <person name="Hass B."/>
            <person name="Bruggner R."/>
            <person name="Strausberg R."/>
        </authorList>
    </citation>
    <scope>NUCLEOTIDE SEQUENCE</scope>
    <source>
        <strain evidence="19">USDA</strain>
    </source>
</reference>
<dbReference type="InterPro" id="IPR017981">
    <property type="entry name" value="GPCR_2-like_7TM"/>
</dbReference>
<dbReference type="SMART" id="SM00409">
    <property type="entry name" value="IG"/>
    <property type="match status" value="1"/>
</dbReference>
<dbReference type="KEGG" id="phu:Phum_PHUM512990"/>
<feature type="transmembrane region" description="Helical" evidence="14">
    <location>
        <begin position="842"/>
        <end position="860"/>
    </location>
</feature>
<dbReference type="GO" id="GO:0004930">
    <property type="term" value="F:G protein-coupled receptor activity"/>
    <property type="evidence" value="ECO:0007669"/>
    <property type="project" value="UniProtKB-KW"/>
</dbReference>
<dbReference type="PROSITE" id="PS51450">
    <property type="entry name" value="LRR"/>
    <property type="match status" value="2"/>
</dbReference>
<keyword evidence="11 19" id="KW-0675">Receptor</keyword>
<keyword evidence="6" id="KW-0677">Repeat</keyword>
<evidence type="ECO:0000256" key="5">
    <source>
        <dbReference type="ARBA" id="ARBA00022729"/>
    </source>
</evidence>
<feature type="transmembrane region" description="Helical" evidence="14">
    <location>
        <begin position="756"/>
        <end position="778"/>
    </location>
</feature>
<keyword evidence="12" id="KW-0807">Transducer</keyword>
<dbReference type="VEuPathDB" id="VectorBase:PHUM512990"/>
<evidence type="ECO:0000313" key="20">
    <source>
        <dbReference type="EnsemblMetazoa" id="PHUM512990-PA"/>
    </source>
</evidence>
<evidence type="ECO:0000256" key="1">
    <source>
        <dbReference type="ARBA" id="ARBA00004141"/>
    </source>
</evidence>
<dbReference type="PROSITE" id="PS50227">
    <property type="entry name" value="G_PROTEIN_RECEP_F2_3"/>
    <property type="match status" value="1"/>
</dbReference>
<dbReference type="InterPro" id="IPR013098">
    <property type="entry name" value="Ig_I-set"/>
</dbReference>
<gene>
    <name evidence="20" type="primary">8233108</name>
    <name evidence="19" type="ORF">Phum_PHUM512990</name>
</gene>
<dbReference type="InterPro" id="IPR058808">
    <property type="entry name" value="GAIN_ADGRA2/3"/>
</dbReference>
<evidence type="ECO:0000256" key="6">
    <source>
        <dbReference type="ARBA" id="ARBA00022737"/>
    </source>
</evidence>
<dbReference type="EMBL" id="DS235845">
    <property type="protein sequence ID" value="EEB18386.1"/>
    <property type="molecule type" value="Genomic_DNA"/>
</dbReference>
<keyword evidence="7 14" id="KW-1133">Transmembrane helix</keyword>
<dbReference type="InterPro" id="IPR036445">
    <property type="entry name" value="GPCR_2_extracell_dom_sf"/>
</dbReference>
<evidence type="ECO:0000256" key="3">
    <source>
        <dbReference type="ARBA" id="ARBA00022614"/>
    </source>
</evidence>
<dbReference type="EnsemblMetazoa" id="PHUM512990-RA">
    <property type="protein sequence ID" value="PHUM512990-PA"/>
    <property type="gene ID" value="PHUM512990"/>
</dbReference>
<evidence type="ECO:0000256" key="2">
    <source>
        <dbReference type="ARBA" id="ARBA00007343"/>
    </source>
</evidence>
<dbReference type="Pfam" id="PF00002">
    <property type="entry name" value="7tm_2"/>
    <property type="match status" value="1"/>
</dbReference>
<dbReference type="Gene3D" id="3.80.10.10">
    <property type="entry name" value="Ribonuclease Inhibitor"/>
    <property type="match status" value="1"/>
</dbReference>
<feature type="domain" description="Ig-like" evidence="18">
    <location>
        <begin position="252"/>
        <end position="331"/>
    </location>
</feature>
<dbReference type="InParanoid" id="E0VYD0"/>
<dbReference type="GO" id="GO:0005886">
    <property type="term" value="C:plasma membrane"/>
    <property type="evidence" value="ECO:0007669"/>
    <property type="project" value="TreeGrafter"/>
</dbReference>
<dbReference type="PANTHER" id="PTHR45930:SF4">
    <property type="entry name" value="ADHESION G PROTEIN-COUPLED RECEPTOR A3"/>
    <property type="match status" value="1"/>
</dbReference>
<evidence type="ECO:0000313" key="21">
    <source>
        <dbReference type="Proteomes" id="UP000009046"/>
    </source>
</evidence>
<proteinExistence type="inferred from homology"/>
<dbReference type="HOGENOM" id="CLU_002387_0_0_1"/>
<keyword evidence="10" id="KW-1015">Disulfide bond</keyword>
<dbReference type="Pfam" id="PF07679">
    <property type="entry name" value="I-set"/>
    <property type="match status" value="1"/>
</dbReference>
<dbReference type="OMA" id="NASQHME"/>
<feature type="domain" description="G-protein coupled receptors family 2 profile 2" evidence="17">
    <location>
        <begin position="594"/>
        <end position="897"/>
    </location>
</feature>
<dbReference type="InterPro" id="IPR051963">
    <property type="entry name" value="Adhesion_GPCR_A"/>
</dbReference>
<evidence type="ECO:0000256" key="8">
    <source>
        <dbReference type="ARBA" id="ARBA00023040"/>
    </source>
</evidence>
<evidence type="ECO:0000256" key="4">
    <source>
        <dbReference type="ARBA" id="ARBA00022692"/>
    </source>
</evidence>
<evidence type="ECO:0000256" key="10">
    <source>
        <dbReference type="ARBA" id="ARBA00023157"/>
    </source>
</evidence>
<sequence length="1389" mass="156691">MLLMKIWFYCLFFIIQNSIIIRAEQKISVDCPAKCTCNIIRAKDSGSSSEEWSKVKCGRNHYEKLFIEDLKLNEVEPHILQLELALNITVLENSFLKLISLEKLDLSKNGIEEIDDKAFIHLTNLKKLDLSNNKISILHKKIFEPLQYLERLKINNNLITHVYRGVFDYLTSLRSLDISENPLNCDCSLIWIIEWSKNNLIKLMQLPKCKSPHSNKEILLRKLKLDCEEESSFYSKSFKLELKPMHNQIVFEGDSLNLRCRNEGKDAQVTWSWKNKDPTSYFDKIKIENQSVVENGFVESQLKIDKIQKSHGGDWHCHLLSESGNHSSSISVIVLSDDSKYCPQTETKNNKGMYLWPKTIGGFTVDLPCAVKQLSIVGKKIEPRAIHSCNEAGFWENLNTTFCPYVSETTRILEQFSQVNLSIAKGSVLDSALKLKNFTGTGENLTDVMDIVFISKTIENYLMFVKQEKDLGYVLVDIVAKIMELSKNLLKNAQKEDASCSKLVQSLEYRSIFRDKMHLVYKYSCMYENNNLFPSLSNSNEDVTSCVIGCQSSHYTHGMVVFHCNRFGYFGLLQDTRYLYEYSRGYNGGKSRLCHPAIYTGSFILIVCLLTSFITYVISHSFIQMSRRAKHAVVNTWISISLLCFIFSCGIYQTGNAALCQSIGIVLHYLFLSTLLWMTVSASNMYKRLSKADSLDTTPEDDLPPGAPIQKPILGLYLVGWGIGLIVCGISGAVNLKEYAGRKFCFLEFGPALSAVYVPAGMLFSFLILLYILTLCAIRNNDLNGQLSEGTQGTENVDLELLEVPPVLNTTDRRSVQSIVTTDSDDIEDPEHSPIIQLKAHIIVLLLYCFICILAALSLVENMPNTFFYQQEICSILYCLLSFCLGAFILYFYCVARSDVRSQWTILKKVFKGQKFHCCRSRSVSDTHGNVQMTSSVNIPNGSNARHTVSALSSSSVNSSALTAKSNSHNSNRIKAVKKLNNCDSLKEPMSVHSSTANNVNLVAMHRQMYRSNISVPNYREIIGPDCAEAFYNPRQSIVARKFFKKQRRNKRNDLGLRRRGDGGGTSEGEASQARRTWRPSAESAVFLSSDMENVNEKGDGNHFVYKCKLNSGNNHLPNERIKKSVSSKKNNGELMMSDSDGENKIPLDRLVIGAEEEMGGKLPVVKTNNGHVSSYDCCLSRVDELSASEDMTFSPAISKDADKELLSENSAVGHSPCCDCNDLNNLSNYRNVELQCSLGENSCSDINSEMNYCECGVNVDSHYADDNGYNFSDKCNNVRHSNEHDNDDNSMISTDDVLNCDSFNKKIDEFNLNTDSQRFDDELLLYNKTDSSLNLNNSARQCTNVLNTQINNCNSVKNMSIQSECENEKESLINFNEINDKTKKETSV</sequence>
<dbReference type="InterPro" id="IPR013783">
    <property type="entry name" value="Ig-like_fold"/>
</dbReference>
<dbReference type="Pfam" id="PF13855">
    <property type="entry name" value="LRR_8"/>
    <property type="match status" value="1"/>
</dbReference>
<dbReference type="Gene3D" id="1.20.1070.10">
    <property type="entry name" value="Rhodopsin 7-helix transmembrane proteins"/>
    <property type="match status" value="1"/>
</dbReference>
<dbReference type="SUPFAM" id="SSF52058">
    <property type="entry name" value="L domain-like"/>
    <property type="match status" value="1"/>
</dbReference>
<keyword evidence="9 14" id="KW-0472">Membrane</keyword>
<keyword evidence="21" id="KW-1185">Reference proteome</keyword>
<reference evidence="19" key="1">
    <citation type="submission" date="2007-04" db="EMBL/GenBank/DDBJ databases">
        <title>Annotation of Pediculus humanus corporis strain USDA.</title>
        <authorList>
            <person name="Kirkness E."/>
            <person name="Hannick L."/>
            <person name="Hass B."/>
            <person name="Bruggner R."/>
            <person name="Lawson D."/>
            <person name="Bidwell S."/>
            <person name="Joardar V."/>
            <person name="Caler E."/>
            <person name="Walenz B."/>
            <person name="Inman J."/>
            <person name="Schobel S."/>
            <person name="Galinsky K."/>
            <person name="Amedeo P."/>
            <person name="Strausberg R."/>
        </authorList>
    </citation>
    <scope>NUCLEOTIDE SEQUENCE</scope>
    <source>
        <strain evidence="19">USDA</strain>
    </source>
</reference>
<feature type="transmembrane region" description="Helical" evidence="14">
    <location>
        <begin position="665"/>
        <end position="686"/>
    </location>
</feature>
<evidence type="ECO:0000256" key="9">
    <source>
        <dbReference type="ARBA" id="ARBA00023136"/>
    </source>
</evidence>
<feature type="transmembrane region" description="Helical" evidence="14">
    <location>
        <begin position="597"/>
        <end position="619"/>
    </location>
</feature>
<feature type="domain" description="G-protein coupled receptors family 2 profile 1" evidence="16">
    <location>
        <begin position="316"/>
        <end position="407"/>
    </location>
</feature>
<feature type="compositionally biased region" description="Basic and acidic residues" evidence="13">
    <location>
        <begin position="1052"/>
        <end position="1062"/>
    </location>
</feature>
<dbReference type="InterPro" id="IPR007110">
    <property type="entry name" value="Ig-like_dom"/>
</dbReference>